<proteinExistence type="predicted"/>
<feature type="region of interest" description="Disordered" evidence="6">
    <location>
        <begin position="311"/>
        <end position="339"/>
    </location>
</feature>
<dbReference type="PANTHER" id="PTHR43839:SF3">
    <property type="entry name" value="OLIGOPEPTIDE ABC TRANSPORTER, PERMEASE PROTEIN"/>
    <property type="match status" value="1"/>
</dbReference>
<keyword evidence="10" id="KW-1185">Reference proteome</keyword>
<evidence type="ECO:0000256" key="2">
    <source>
        <dbReference type="ARBA" id="ARBA00022448"/>
    </source>
</evidence>
<feature type="transmembrane region" description="Helical" evidence="7">
    <location>
        <begin position="273"/>
        <end position="299"/>
    </location>
</feature>
<comment type="subcellular location">
    <subcellularLocation>
        <location evidence="1">Membrane</location>
        <topology evidence="1">Multi-pass membrane protein</topology>
    </subcellularLocation>
</comment>
<keyword evidence="5 7" id="KW-0472">Membrane</keyword>
<evidence type="ECO:0000256" key="4">
    <source>
        <dbReference type="ARBA" id="ARBA00022989"/>
    </source>
</evidence>
<evidence type="ECO:0000256" key="1">
    <source>
        <dbReference type="ARBA" id="ARBA00004141"/>
    </source>
</evidence>
<evidence type="ECO:0000256" key="6">
    <source>
        <dbReference type="SAM" id="MobiDB-lite"/>
    </source>
</evidence>
<feature type="transmembrane region" description="Helical" evidence="7">
    <location>
        <begin position="150"/>
        <end position="170"/>
    </location>
</feature>
<evidence type="ECO:0000256" key="5">
    <source>
        <dbReference type="ARBA" id="ARBA00023136"/>
    </source>
</evidence>
<keyword evidence="2" id="KW-0813">Transport</keyword>
<feature type="transmembrane region" description="Helical" evidence="7">
    <location>
        <begin position="81"/>
        <end position="109"/>
    </location>
</feature>
<sequence>MKYFKQPSFSIGLIILVVLLSGSITYSLLKEESTPSNILYDDKGKMIDRAPFERSAEYPLGSDQFGNNYVFVLLEGAKYTLGFVVLITISRMVLSILISFILLMVPSFIKKLINRISDIFYFAPLSIFAYLLIAPAIIAFSWSYSDFTQFMITTCVLVVLTVPVLSVQIANEISILSKEEFIHHAPLLGGGRIHIFMKHILPCLSPKLLLLTVQQAGQTLAILAHLAFLKIFVGGFTKITYTLPGVSGTPVTYERTFSDSHEWGSLIVQNWDFYYGAPILVIAPVCCFVLCTIAINLMVSGMAKSENQLSKKQKKKITSSEETLPTASFMPVKKERLNA</sequence>
<evidence type="ECO:0000256" key="3">
    <source>
        <dbReference type="ARBA" id="ARBA00022692"/>
    </source>
</evidence>
<feature type="transmembrane region" description="Helical" evidence="7">
    <location>
        <begin position="208"/>
        <end position="233"/>
    </location>
</feature>
<comment type="caution">
    <text evidence="9">The sequence shown here is derived from an EMBL/GenBank/DDBJ whole genome shotgun (WGS) entry which is preliminary data.</text>
</comment>
<gene>
    <name evidence="9" type="ORF">JYA63_03950</name>
</gene>
<keyword evidence="4 7" id="KW-1133">Transmembrane helix</keyword>
<dbReference type="InterPro" id="IPR000515">
    <property type="entry name" value="MetI-like"/>
</dbReference>
<dbReference type="RefSeq" id="WP_205724598.1">
    <property type="nucleotide sequence ID" value="NZ_JAFHKR010000037.1"/>
</dbReference>
<dbReference type="SUPFAM" id="SSF161098">
    <property type="entry name" value="MetI-like"/>
    <property type="match status" value="1"/>
</dbReference>
<evidence type="ECO:0000259" key="8">
    <source>
        <dbReference type="PROSITE" id="PS50928"/>
    </source>
</evidence>
<feature type="transmembrane region" description="Helical" evidence="7">
    <location>
        <begin position="121"/>
        <end position="144"/>
    </location>
</feature>
<feature type="domain" description="ABC transmembrane type-1" evidence="8">
    <location>
        <begin position="81"/>
        <end position="299"/>
    </location>
</feature>
<dbReference type="PROSITE" id="PS50928">
    <property type="entry name" value="ABC_TM1"/>
    <property type="match status" value="1"/>
</dbReference>
<dbReference type="Proteomes" id="UP001296923">
    <property type="component" value="Unassembled WGS sequence"/>
</dbReference>
<evidence type="ECO:0000313" key="9">
    <source>
        <dbReference type="EMBL" id="MBN3553405.1"/>
    </source>
</evidence>
<organism evidence="9 10">
    <name type="scientific">Fictibacillus nanhaiensis</name>
    <dbReference type="NCBI Taxonomy" id="742169"/>
    <lineage>
        <taxon>Bacteria</taxon>
        <taxon>Bacillati</taxon>
        <taxon>Bacillota</taxon>
        <taxon>Bacilli</taxon>
        <taxon>Bacillales</taxon>
        <taxon>Fictibacillaceae</taxon>
        <taxon>Fictibacillus</taxon>
    </lineage>
</organism>
<keyword evidence="3 7" id="KW-0812">Transmembrane</keyword>
<evidence type="ECO:0000256" key="7">
    <source>
        <dbReference type="SAM" id="Phobius"/>
    </source>
</evidence>
<feature type="transmembrane region" description="Helical" evidence="7">
    <location>
        <begin position="9"/>
        <end position="29"/>
    </location>
</feature>
<name>A0ABS2ZMS6_9BACL</name>
<reference evidence="9 10" key="1">
    <citation type="submission" date="2021-01" db="EMBL/GenBank/DDBJ databases">
        <title>Genome Sequencing of Type Strains.</title>
        <authorList>
            <person name="Lemaire J.F."/>
            <person name="Inderbitzin P."/>
            <person name="Collins S.B."/>
            <person name="Wespe N."/>
            <person name="Knight-Connoni V."/>
        </authorList>
    </citation>
    <scope>NUCLEOTIDE SEQUENCE [LARGE SCALE GENOMIC DNA]</scope>
    <source>
        <strain evidence="9 10">DSM 23009</strain>
    </source>
</reference>
<evidence type="ECO:0000313" key="10">
    <source>
        <dbReference type="Proteomes" id="UP001296923"/>
    </source>
</evidence>
<dbReference type="PANTHER" id="PTHR43839">
    <property type="entry name" value="OPPC IN A BINDING PROTEIN-DEPENDENT TRANSPORT SYSTEM"/>
    <property type="match status" value="1"/>
</dbReference>
<accession>A0ABS2ZMS6</accession>
<dbReference type="InterPro" id="IPR035906">
    <property type="entry name" value="MetI-like_sf"/>
</dbReference>
<dbReference type="CDD" id="cd06261">
    <property type="entry name" value="TM_PBP2"/>
    <property type="match status" value="1"/>
</dbReference>
<protein>
    <recommendedName>
        <fullName evidence="8">ABC transmembrane type-1 domain-containing protein</fullName>
    </recommendedName>
</protein>
<dbReference type="EMBL" id="JAFHKR010000037">
    <property type="protein sequence ID" value="MBN3553405.1"/>
    <property type="molecule type" value="Genomic_DNA"/>
</dbReference>
<dbReference type="Gene3D" id="1.10.3720.10">
    <property type="entry name" value="MetI-like"/>
    <property type="match status" value="1"/>
</dbReference>